<proteinExistence type="predicted"/>
<comment type="caution">
    <text evidence="1">The sequence shown here is derived from an EMBL/GenBank/DDBJ whole genome shotgun (WGS) entry which is preliminary data.</text>
</comment>
<organism evidence="1">
    <name type="scientific">bioreactor metagenome</name>
    <dbReference type="NCBI Taxonomy" id="1076179"/>
    <lineage>
        <taxon>unclassified sequences</taxon>
        <taxon>metagenomes</taxon>
        <taxon>ecological metagenomes</taxon>
    </lineage>
</organism>
<name>A0A644YWL9_9ZZZZ</name>
<reference evidence="1" key="1">
    <citation type="submission" date="2019-08" db="EMBL/GenBank/DDBJ databases">
        <authorList>
            <person name="Kucharzyk K."/>
            <person name="Murdoch R.W."/>
            <person name="Higgins S."/>
            <person name="Loffler F."/>
        </authorList>
    </citation>
    <scope>NUCLEOTIDE SEQUENCE</scope>
</reference>
<evidence type="ECO:0000313" key="1">
    <source>
        <dbReference type="EMBL" id="MPM32251.1"/>
    </source>
</evidence>
<protein>
    <submittedName>
        <fullName evidence="1">Uncharacterized protein</fullName>
    </submittedName>
</protein>
<gene>
    <name evidence="1" type="ORF">SDC9_78813</name>
</gene>
<dbReference type="AlphaFoldDB" id="A0A644YWL9"/>
<sequence>MNGGEFVEASGHVQRFLKRGMVVQHEFTEYLVNAVELLKSCRTVKQNKGIRAHVKVALQFG</sequence>
<accession>A0A644YWL9</accession>
<dbReference type="EMBL" id="VSSQ01006309">
    <property type="protein sequence ID" value="MPM32251.1"/>
    <property type="molecule type" value="Genomic_DNA"/>
</dbReference>